<dbReference type="EMBL" id="MU857605">
    <property type="protein sequence ID" value="KAK4251476.1"/>
    <property type="molecule type" value="Genomic_DNA"/>
</dbReference>
<dbReference type="AlphaFoldDB" id="A0AAN7HIN1"/>
<dbReference type="Proteomes" id="UP001303647">
    <property type="component" value="Unassembled WGS sequence"/>
</dbReference>
<feature type="region of interest" description="Disordered" evidence="1">
    <location>
        <begin position="1"/>
        <end position="39"/>
    </location>
</feature>
<reference evidence="3" key="2">
    <citation type="submission" date="2023-05" db="EMBL/GenBank/DDBJ databases">
        <authorList>
            <consortium name="Lawrence Berkeley National Laboratory"/>
            <person name="Steindorff A."/>
            <person name="Hensen N."/>
            <person name="Bonometti L."/>
            <person name="Westerberg I."/>
            <person name="Brannstrom I.O."/>
            <person name="Guillou S."/>
            <person name="Cros-Aarteil S."/>
            <person name="Calhoun S."/>
            <person name="Haridas S."/>
            <person name="Kuo A."/>
            <person name="Mondo S."/>
            <person name="Pangilinan J."/>
            <person name="Riley R."/>
            <person name="Labutti K."/>
            <person name="Andreopoulos B."/>
            <person name="Lipzen A."/>
            <person name="Chen C."/>
            <person name="Yanf M."/>
            <person name="Daum C."/>
            <person name="Ng V."/>
            <person name="Clum A."/>
            <person name="Ohm R."/>
            <person name="Martin F."/>
            <person name="Silar P."/>
            <person name="Natvig D."/>
            <person name="Lalanne C."/>
            <person name="Gautier V."/>
            <person name="Ament-Velasquez S.L."/>
            <person name="Kruys A."/>
            <person name="Hutchinson M.I."/>
            <person name="Powell A.J."/>
            <person name="Barry K."/>
            <person name="Miller A.N."/>
            <person name="Grigoriev I.V."/>
            <person name="Debuchy R."/>
            <person name="Gladieux P."/>
            <person name="Thoren M.H."/>
            <person name="Johannesson H."/>
        </authorList>
    </citation>
    <scope>NUCLEOTIDE SEQUENCE</scope>
    <source>
        <strain evidence="3">CBS 359.72</strain>
    </source>
</reference>
<evidence type="ECO:0000256" key="1">
    <source>
        <dbReference type="SAM" id="MobiDB-lite"/>
    </source>
</evidence>
<organism evidence="3 4">
    <name type="scientific">Corynascus novoguineensis</name>
    <dbReference type="NCBI Taxonomy" id="1126955"/>
    <lineage>
        <taxon>Eukaryota</taxon>
        <taxon>Fungi</taxon>
        <taxon>Dikarya</taxon>
        <taxon>Ascomycota</taxon>
        <taxon>Pezizomycotina</taxon>
        <taxon>Sordariomycetes</taxon>
        <taxon>Sordariomycetidae</taxon>
        <taxon>Sordariales</taxon>
        <taxon>Chaetomiaceae</taxon>
        <taxon>Corynascus</taxon>
    </lineage>
</organism>
<accession>A0AAN7HIN1</accession>
<dbReference type="InterPro" id="IPR000467">
    <property type="entry name" value="G_patch_dom"/>
</dbReference>
<comment type="caution">
    <text evidence="3">The sequence shown here is derived from an EMBL/GenBank/DDBJ whole genome shotgun (WGS) entry which is preliminary data.</text>
</comment>
<protein>
    <recommendedName>
        <fullName evidence="2">G-patch domain-containing protein</fullName>
    </recommendedName>
</protein>
<dbReference type="InterPro" id="IPR039146">
    <property type="entry name" value="GPANK1"/>
</dbReference>
<dbReference type="GO" id="GO:0003676">
    <property type="term" value="F:nucleic acid binding"/>
    <property type="evidence" value="ECO:0007669"/>
    <property type="project" value="InterPro"/>
</dbReference>
<dbReference type="Pfam" id="PF01585">
    <property type="entry name" value="G-patch"/>
    <property type="match status" value="1"/>
</dbReference>
<evidence type="ECO:0000259" key="2">
    <source>
        <dbReference type="PROSITE" id="PS50174"/>
    </source>
</evidence>
<proteinExistence type="predicted"/>
<dbReference type="SMART" id="SM00443">
    <property type="entry name" value="G_patch"/>
    <property type="match status" value="1"/>
</dbReference>
<dbReference type="PROSITE" id="PS50174">
    <property type="entry name" value="G_PATCH"/>
    <property type="match status" value="1"/>
</dbReference>
<feature type="region of interest" description="Disordered" evidence="1">
    <location>
        <begin position="76"/>
        <end position="113"/>
    </location>
</feature>
<evidence type="ECO:0000313" key="3">
    <source>
        <dbReference type="EMBL" id="KAK4251476.1"/>
    </source>
</evidence>
<gene>
    <name evidence="3" type="ORF">C7999DRAFT_10736</name>
</gene>
<dbReference type="PANTHER" id="PTHR20923:SF1">
    <property type="entry name" value="G PATCH DOMAIN AND ANKYRIN REPEAT-CONTAINING PROTEIN 1"/>
    <property type="match status" value="1"/>
</dbReference>
<dbReference type="PANTHER" id="PTHR20923">
    <property type="entry name" value="BAT4 PROTEIN-RELATED"/>
    <property type="match status" value="1"/>
</dbReference>
<feature type="compositionally biased region" description="Low complexity" evidence="1">
    <location>
        <begin position="80"/>
        <end position="113"/>
    </location>
</feature>
<evidence type="ECO:0000313" key="4">
    <source>
        <dbReference type="Proteomes" id="UP001303647"/>
    </source>
</evidence>
<name>A0AAN7HIN1_9PEZI</name>
<reference evidence="3" key="1">
    <citation type="journal article" date="2023" name="Mol. Phylogenet. Evol.">
        <title>Genome-scale phylogeny and comparative genomics of the fungal order Sordariales.</title>
        <authorList>
            <person name="Hensen N."/>
            <person name="Bonometti L."/>
            <person name="Westerberg I."/>
            <person name="Brannstrom I.O."/>
            <person name="Guillou S."/>
            <person name="Cros-Aarteil S."/>
            <person name="Calhoun S."/>
            <person name="Haridas S."/>
            <person name="Kuo A."/>
            <person name="Mondo S."/>
            <person name="Pangilinan J."/>
            <person name="Riley R."/>
            <person name="LaButti K."/>
            <person name="Andreopoulos B."/>
            <person name="Lipzen A."/>
            <person name="Chen C."/>
            <person name="Yan M."/>
            <person name="Daum C."/>
            <person name="Ng V."/>
            <person name="Clum A."/>
            <person name="Steindorff A."/>
            <person name="Ohm R.A."/>
            <person name="Martin F."/>
            <person name="Silar P."/>
            <person name="Natvig D.O."/>
            <person name="Lalanne C."/>
            <person name="Gautier V."/>
            <person name="Ament-Velasquez S.L."/>
            <person name="Kruys A."/>
            <person name="Hutchinson M.I."/>
            <person name="Powell A.J."/>
            <person name="Barry K."/>
            <person name="Miller A.N."/>
            <person name="Grigoriev I.V."/>
            <person name="Debuchy R."/>
            <person name="Gladieux P."/>
            <person name="Hiltunen Thoren M."/>
            <person name="Johannesson H."/>
        </authorList>
    </citation>
    <scope>NUCLEOTIDE SEQUENCE</scope>
    <source>
        <strain evidence="3">CBS 359.72</strain>
    </source>
</reference>
<sequence>MSSHEFKSSNNDEDDDYDPIPLQHQRPFGSGLHRKPIAFVSASEGGQQLKSVDDAAAKKPQQNVADIYLSMVLPQDATRSKSAPPTSSSITTTTTSTAVDEASSSSSPSLPATCPVCKLPLDKDPETHKQTLAHQVCLPHSQPPSALDRRRMGLAYLSAYGWDPDSRKGLGAEQQGIQYPVKARVKDDNLGVGMRVPKNLPTQKKEDSKLLDAKKVRKMAIDERKKAARIRQDLFGDGRLEKYLGPGASG</sequence>
<keyword evidence="4" id="KW-1185">Reference proteome</keyword>
<feature type="domain" description="G-patch" evidence="2">
    <location>
        <begin position="149"/>
        <end position="197"/>
    </location>
</feature>